<organism evidence="1 2">
    <name type="scientific">Adiantum capillus-veneris</name>
    <name type="common">Maidenhair fern</name>
    <dbReference type="NCBI Taxonomy" id="13818"/>
    <lineage>
        <taxon>Eukaryota</taxon>
        <taxon>Viridiplantae</taxon>
        <taxon>Streptophyta</taxon>
        <taxon>Embryophyta</taxon>
        <taxon>Tracheophyta</taxon>
        <taxon>Polypodiopsida</taxon>
        <taxon>Polypodiidae</taxon>
        <taxon>Polypodiales</taxon>
        <taxon>Pteridineae</taxon>
        <taxon>Pteridaceae</taxon>
        <taxon>Vittarioideae</taxon>
        <taxon>Adiantum</taxon>
    </lineage>
</organism>
<evidence type="ECO:0000313" key="1">
    <source>
        <dbReference type="EMBL" id="KAI5074523.1"/>
    </source>
</evidence>
<sequence>MGSRSPGQESARLSSKLIQLRLSLKIEVTQDEADHSSLLPLLASTVFHDYNEKGSPSQARSIFLFSLLNSLHTSPPFILESFIAKDSSSLVQPNKTLSKTLWALKVDREEWHGELINTSHGQSTSNTFVPREVGQRNLLENSLKPLQAFSNSAAERVNKNGKGILVMHCNPRNSNTDSTGHNHSIQGRVSQQQSSVNIIADEALLEKLQVLIRPTPNVYHTMAFHLHNQCSWPHEGYTRSAVFSFFQDNKAVQILELDFNSSLFPSLQYNTLRERVNRLLDERNTKCACNQGMSREFIVKNMRNLPLQVHSLLKKGGNSKRHGFKELWMKNCNL</sequence>
<proteinExistence type="predicted"/>
<evidence type="ECO:0000313" key="2">
    <source>
        <dbReference type="Proteomes" id="UP000886520"/>
    </source>
</evidence>
<comment type="caution">
    <text evidence="1">The sequence shown here is derived from an EMBL/GenBank/DDBJ whole genome shotgun (WGS) entry which is preliminary data.</text>
</comment>
<dbReference type="AlphaFoldDB" id="A0A9D4UVY2"/>
<keyword evidence="2" id="KW-1185">Reference proteome</keyword>
<protein>
    <submittedName>
        <fullName evidence="1">Uncharacterized protein</fullName>
    </submittedName>
</protein>
<accession>A0A9D4UVY2</accession>
<name>A0A9D4UVY2_ADICA</name>
<gene>
    <name evidence="1" type="ORF">GOP47_0010484</name>
</gene>
<dbReference type="OrthoDB" id="168404at2759"/>
<dbReference type="EMBL" id="JABFUD020000010">
    <property type="protein sequence ID" value="KAI5074523.1"/>
    <property type="molecule type" value="Genomic_DNA"/>
</dbReference>
<reference evidence="1" key="1">
    <citation type="submission" date="2021-01" db="EMBL/GenBank/DDBJ databases">
        <title>Adiantum capillus-veneris genome.</title>
        <authorList>
            <person name="Fang Y."/>
            <person name="Liao Q."/>
        </authorList>
    </citation>
    <scope>NUCLEOTIDE SEQUENCE</scope>
    <source>
        <strain evidence="1">H3</strain>
        <tissue evidence="1">Leaf</tissue>
    </source>
</reference>
<dbReference type="Proteomes" id="UP000886520">
    <property type="component" value="Chromosome 10"/>
</dbReference>